<organism evidence="1 2">
    <name type="scientific">Mythimna separata</name>
    <name type="common">Oriental armyworm</name>
    <name type="synonym">Pseudaletia separata</name>
    <dbReference type="NCBI Taxonomy" id="271217"/>
    <lineage>
        <taxon>Eukaryota</taxon>
        <taxon>Metazoa</taxon>
        <taxon>Ecdysozoa</taxon>
        <taxon>Arthropoda</taxon>
        <taxon>Hexapoda</taxon>
        <taxon>Insecta</taxon>
        <taxon>Pterygota</taxon>
        <taxon>Neoptera</taxon>
        <taxon>Endopterygota</taxon>
        <taxon>Lepidoptera</taxon>
        <taxon>Glossata</taxon>
        <taxon>Ditrysia</taxon>
        <taxon>Noctuoidea</taxon>
        <taxon>Noctuidae</taxon>
        <taxon>Noctuinae</taxon>
        <taxon>Hadenini</taxon>
        <taxon>Mythimna</taxon>
    </lineage>
</organism>
<dbReference type="EMBL" id="JARGEI010000010">
    <property type="protein sequence ID" value="KAJ8724822.1"/>
    <property type="molecule type" value="Genomic_DNA"/>
</dbReference>
<accession>A0AAD7YSI6</accession>
<protein>
    <submittedName>
        <fullName evidence="1">Uncharacterized protein</fullName>
    </submittedName>
</protein>
<comment type="caution">
    <text evidence="1">The sequence shown here is derived from an EMBL/GenBank/DDBJ whole genome shotgun (WGS) entry which is preliminary data.</text>
</comment>
<reference evidence="1" key="1">
    <citation type="submission" date="2023-03" db="EMBL/GenBank/DDBJ databases">
        <title>Chromosome-level genomes of two armyworms, Mythimna separata and Mythimna loreyi, provide insights into the biosynthesis and reception of sex pheromones.</title>
        <authorList>
            <person name="Zhao H."/>
        </authorList>
    </citation>
    <scope>NUCLEOTIDE SEQUENCE</scope>
    <source>
        <strain evidence="1">BeijingLab</strain>
        <tissue evidence="1">Pupa</tissue>
    </source>
</reference>
<keyword evidence="2" id="KW-1185">Reference proteome</keyword>
<dbReference type="AlphaFoldDB" id="A0AAD7YSI6"/>
<name>A0AAD7YSI6_MYTSE</name>
<evidence type="ECO:0000313" key="2">
    <source>
        <dbReference type="Proteomes" id="UP001231518"/>
    </source>
</evidence>
<evidence type="ECO:0000313" key="1">
    <source>
        <dbReference type="EMBL" id="KAJ8724822.1"/>
    </source>
</evidence>
<sequence length="177" mass="20732">MRQSARFTGRHAIVAIYFAFVRSKLEFNSIVWDPHETKYNLLLERVQRKFCRYLYMKMYEYYPYLYPSLFVSGMVGIDSLELRRKCALLVHYFLLFTGKIDNPTALSRCGLSAPPQYTRLRSRPLLATPRVRTRTAQYAATHQAVTLLNTLTAQHPDVDLFHSSVQMFLQKCKECFS</sequence>
<proteinExistence type="predicted"/>
<gene>
    <name evidence="1" type="ORF">PYW07_015780</name>
</gene>
<dbReference type="Proteomes" id="UP001231518">
    <property type="component" value="Chromosome 7"/>
</dbReference>